<protein>
    <submittedName>
        <fullName evidence="1">Ribosomal protein L34</fullName>
    </submittedName>
</protein>
<accession>A0A7J7ZDM8</accession>
<sequence length="31" mass="3179">MSAGPMVDPCVLNVSVTGSSVLSLSRSRKSL</sequence>
<keyword evidence="1" id="KW-0687">Ribonucleoprotein</keyword>
<evidence type="ECO:0000313" key="2">
    <source>
        <dbReference type="Proteomes" id="UP000585614"/>
    </source>
</evidence>
<name>A0A7J7ZDM8_RHIFE</name>
<dbReference type="Proteomes" id="UP000585614">
    <property type="component" value="Unassembled WGS sequence"/>
</dbReference>
<gene>
    <name evidence="1" type="ORF">mRhiFer1_014591</name>
</gene>
<proteinExistence type="predicted"/>
<organism evidence="1 2">
    <name type="scientific">Rhinolophus ferrumequinum</name>
    <name type="common">Greater horseshoe bat</name>
    <dbReference type="NCBI Taxonomy" id="59479"/>
    <lineage>
        <taxon>Eukaryota</taxon>
        <taxon>Metazoa</taxon>
        <taxon>Chordata</taxon>
        <taxon>Craniata</taxon>
        <taxon>Vertebrata</taxon>
        <taxon>Euteleostomi</taxon>
        <taxon>Mammalia</taxon>
        <taxon>Eutheria</taxon>
        <taxon>Laurasiatheria</taxon>
        <taxon>Chiroptera</taxon>
        <taxon>Yinpterochiroptera</taxon>
        <taxon>Rhinolophoidea</taxon>
        <taxon>Rhinolophidae</taxon>
        <taxon>Rhinolophinae</taxon>
        <taxon>Rhinolophus</taxon>
    </lineage>
</organism>
<evidence type="ECO:0000313" key="1">
    <source>
        <dbReference type="EMBL" id="KAF6372413.1"/>
    </source>
</evidence>
<comment type="caution">
    <text evidence="1">The sequence shown here is derived from an EMBL/GenBank/DDBJ whole genome shotgun (WGS) entry which is preliminary data.</text>
</comment>
<dbReference type="AlphaFoldDB" id="A0A7J7ZDM8"/>
<reference evidence="1 2" key="1">
    <citation type="journal article" date="2020" name="Nature">
        <title>Six reference-quality genomes reveal evolution of bat adaptations.</title>
        <authorList>
            <person name="Jebb D."/>
            <person name="Huang Z."/>
            <person name="Pippel M."/>
            <person name="Hughes G.M."/>
            <person name="Lavrichenko K."/>
            <person name="Devanna P."/>
            <person name="Winkler S."/>
            <person name="Jermiin L.S."/>
            <person name="Skirmuntt E.C."/>
            <person name="Katzourakis A."/>
            <person name="Burkitt-Gray L."/>
            <person name="Ray D.A."/>
            <person name="Sullivan K.A.M."/>
            <person name="Roscito J.G."/>
            <person name="Kirilenko B.M."/>
            <person name="Davalos L.M."/>
            <person name="Corthals A.P."/>
            <person name="Power M.L."/>
            <person name="Jones G."/>
            <person name="Ransome R.D."/>
            <person name="Dechmann D.K.N."/>
            <person name="Locatelli A.G."/>
            <person name="Puechmaille S.J."/>
            <person name="Fedrigo O."/>
            <person name="Jarvis E.D."/>
            <person name="Hiller M."/>
            <person name="Vernes S.C."/>
            <person name="Myers E.W."/>
            <person name="Teeling E.C."/>
        </authorList>
    </citation>
    <scope>NUCLEOTIDE SEQUENCE [LARGE SCALE GENOMIC DNA]</scope>
    <source>
        <strain evidence="1">MRhiFer1</strain>
        <tissue evidence="1">Lung</tissue>
    </source>
</reference>
<dbReference type="EMBL" id="JACAGC010000004">
    <property type="protein sequence ID" value="KAF6372413.1"/>
    <property type="molecule type" value="Genomic_DNA"/>
</dbReference>
<dbReference type="GO" id="GO:0005840">
    <property type="term" value="C:ribosome"/>
    <property type="evidence" value="ECO:0007669"/>
    <property type="project" value="UniProtKB-KW"/>
</dbReference>
<keyword evidence="1" id="KW-0689">Ribosomal protein</keyword>